<evidence type="ECO:0000259" key="7">
    <source>
        <dbReference type="Pfam" id="PF06441"/>
    </source>
</evidence>
<dbReference type="AlphaFoldDB" id="A0A1L8DZA1"/>
<accession>A0A1L8DZA1</accession>
<dbReference type="GO" id="GO:0005789">
    <property type="term" value="C:endoplasmic reticulum membrane"/>
    <property type="evidence" value="ECO:0007669"/>
    <property type="project" value="UniProtKB-SubCell"/>
</dbReference>
<keyword evidence="6" id="KW-0256">Endoplasmic reticulum</keyword>
<dbReference type="PANTHER" id="PTHR21661">
    <property type="entry name" value="EPOXIDE HYDROLASE 1-RELATED"/>
    <property type="match status" value="1"/>
</dbReference>
<reference evidence="8" key="1">
    <citation type="submission" date="2016-12" db="EMBL/GenBank/DDBJ databases">
        <title>An insight into the sialome and mialome of the sand fly, Nyssomyia neivai.</title>
        <authorList>
            <person name="Sebastian V."/>
            <person name="Goulart T.M."/>
            <person name="Oliveira W."/>
            <person name="Calvo E."/>
            <person name="Oliveira L.F."/>
            <person name="Pinto M.C."/>
            <person name="Rosselino A.M."/>
            <person name="Ribeiro J.M."/>
        </authorList>
    </citation>
    <scope>NUCLEOTIDE SEQUENCE</scope>
</reference>
<keyword evidence="4 6" id="KW-0058">Aromatic hydrocarbons catabolism</keyword>
<evidence type="ECO:0000256" key="3">
    <source>
        <dbReference type="ARBA" id="ARBA00010088"/>
    </source>
</evidence>
<comment type="catalytic activity">
    <reaction evidence="6">
        <text>cis-stilbene oxide + H2O = (1R,2R)-hydrobenzoin</text>
        <dbReference type="Rhea" id="RHEA:23900"/>
        <dbReference type="ChEBI" id="CHEBI:15377"/>
        <dbReference type="ChEBI" id="CHEBI:50004"/>
        <dbReference type="ChEBI" id="CHEBI:50014"/>
        <dbReference type="EC" id="3.3.2.9"/>
    </reaction>
</comment>
<dbReference type="SUPFAM" id="SSF53474">
    <property type="entry name" value="alpha/beta-Hydrolases"/>
    <property type="match status" value="1"/>
</dbReference>
<comment type="subcellular location">
    <subcellularLocation>
        <location evidence="6">Endoplasmic reticulum membrane</location>
    </subcellularLocation>
    <subcellularLocation>
        <location evidence="2">Microsome membrane</location>
        <topology evidence="2">Single-pass membrane protein</topology>
    </subcellularLocation>
</comment>
<evidence type="ECO:0000256" key="1">
    <source>
        <dbReference type="ARBA" id="ARBA00000221"/>
    </source>
</evidence>
<evidence type="ECO:0000256" key="4">
    <source>
        <dbReference type="ARBA" id="ARBA00022797"/>
    </source>
</evidence>
<dbReference type="EMBL" id="GFDF01002325">
    <property type="protein sequence ID" value="JAV11759.1"/>
    <property type="molecule type" value="Transcribed_RNA"/>
</dbReference>
<keyword evidence="6" id="KW-0472">Membrane</keyword>
<dbReference type="PRINTS" id="PR00412">
    <property type="entry name" value="EPOXHYDRLASE"/>
</dbReference>
<protein>
    <recommendedName>
        <fullName evidence="6">Epoxide hydrolase</fullName>
        <ecNumber evidence="6">3.3.2.9</ecNumber>
    </recommendedName>
</protein>
<dbReference type="Pfam" id="PF06441">
    <property type="entry name" value="EHN"/>
    <property type="match status" value="1"/>
</dbReference>
<dbReference type="InterPro" id="IPR029058">
    <property type="entry name" value="AB_hydrolase_fold"/>
</dbReference>
<name>A0A1L8DZA1_9DIPT</name>
<dbReference type="InterPro" id="IPR016292">
    <property type="entry name" value="Epoxide_hydrolase"/>
</dbReference>
<dbReference type="GO" id="GO:0097176">
    <property type="term" value="P:epoxide metabolic process"/>
    <property type="evidence" value="ECO:0007669"/>
    <property type="project" value="TreeGrafter"/>
</dbReference>
<dbReference type="PANTHER" id="PTHR21661:SF35">
    <property type="entry name" value="EPOXIDE HYDROLASE"/>
    <property type="match status" value="1"/>
</dbReference>
<dbReference type="InterPro" id="IPR000639">
    <property type="entry name" value="Epox_hydrolase-like"/>
</dbReference>
<evidence type="ECO:0000313" key="8">
    <source>
        <dbReference type="EMBL" id="JAV11759.1"/>
    </source>
</evidence>
<dbReference type="Gene3D" id="3.40.50.1820">
    <property type="entry name" value="alpha/beta hydrolase"/>
    <property type="match status" value="1"/>
</dbReference>
<keyword evidence="5 6" id="KW-0378">Hydrolase</keyword>
<comment type="function">
    <text evidence="6">Catalyzes juvenile hormone hydrolysis.</text>
</comment>
<dbReference type="InterPro" id="IPR010497">
    <property type="entry name" value="Epoxide_hydro_N"/>
</dbReference>
<evidence type="ECO:0000256" key="6">
    <source>
        <dbReference type="PIRNR" id="PIRNR001112"/>
    </source>
</evidence>
<dbReference type="EC" id="3.3.2.9" evidence="6"/>
<dbReference type="GO" id="GO:0033961">
    <property type="term" value="F:cis-stilbene-oxide hydrolase activity"/>
    <property type="evidence" value="ECO:0007669"/>
    <property type="project" value="UniProtKB-UniRule"/>
</dbReference>
<comment type="similarity">
    <text evidence="3 6">Belongs to the peptidase S33 family.</text>
</comment>
<dbReference type="PIRSF" id="PIRSF001112">
    <property type="entry name" value="Epoxide_hydrolase"/>
    <property type="match status" value="1"/>
</dbReference>
<proteinExistence type="inferred from homology"/>
<evidence type="ECO:0000256" key="2">
    <source>
        <dbReference type="ARBA" id="ARBA00004111"/>
    </source>
</evidence>
<comment type="catalytic activity">
    <reaction evidence="1 6">
        <text>1-(4-methoxyphenyl)-N-methyl-N-[(3-methyloxetan-3-yl)methyl]methanamine + H2O = 2-{[(4-methoxybenzyl)(methyl)amino]methyl}-2-methylpropane-1,3-diol</text>
        <dbReference type="Rhea" id="RHEA:55764"/>
        <dbReference type="ChEBI" id="CHEBI:15377"/>
        <dbReference type="ChEBI" id="CHEBI:139161"/>
        <dbReference type="ChEBI" id="CHEBI:139164"/>
        <dbReference type="EC" id="3.3.2.9"/>
    </reaction>
</comment>
<sequence length="402" mass="45835">MGLCGNFILIFIGLCGFLGVRVYKQTFAPVPKPDLDVAAYWGPGDKASYKEDTAIHPFKISYSTEVINKLKTKLEDLPEYHPPLEGTNFEYGFNSDALKHVIKYWKDNYLNKWNQRQDYLNKYPHFKTKIQGLDIHFIHVKPEKTFKKPVLPIILLHGWPGSVVELYSLIDKLRNNGDYHFEIVVPSLPGYGWSQASSKTGLGAAEISVILRNLMVRLGYQKFYIHGGDWGSFIGNIMATLFPENSIAFHSNMCSARPPTYAIKTFIASLYPEYFIPKEHVHFFYPFWKKFAFLLEETGYLHIQATKPDTIGTALTGNPVGLAAYILEKFSTFTNFGHQNLPDGGLTKRLTLEALLDNVMIYYLTNSMATSQRLYSEALSYRHFALNLDRVPYICPNGLCSF</sequence>
<organism evidence="8">
    <name type="scientific">Nyssomyia neivai</name>
    <dbReference type="NCBI Taxonomy" id="330878"/>
    <lineage>
        <taxon>Eukaryota</taxon>
        <taxon>Metazoa</taxon>
        <taxon>Ecdysozoa</taxon>
        <taxon>Arthropoda</taxon>
        <taxon>Hexapoda</taxon>
        <taxon>Insecta</taxon>
        <taxon>Pterygota</taxon>
        <taxon>Neoptera</taxon>
        <taxon>Endopterygota</taxon>
        <taxon>Diptera</taxon>
        <taxon>Nematocera</taxon>
        <taxon>Psychodoidea</taxon>
        <taxon>Psychodidae</taxon>
        <taxon>Nyssomyia</taxon>
    </lineage>
</organism>
<feature type="domain" description="Epoxide hydrolase N-terminal" evidence="7">
    <location>
        <begin position="55"/>
        <end position="165"/>
    </location>
</feature>
<evidence type="ECO:0000256" key="5">
    <source>
        <dbReference type="ARBA" id="ARBA00022801"/>
    </source>
</evidence>